<reference evidence="1 2" key="1">
    <citation type="journal article" date="2019" name="Commun. Biol.">
        <title>The bagworm genome reveals a unique fibroin gene that provides high tensile strength.</title>
        <authorList>
            <person name="Kono N."/>
            <person name="Nakamura H."/>
            <person name="Ohtoshi R."/>
            <person name="Tomita M."/>
            <person name="Numata K."/>
            <person name="Arakawa K."/>
        </authorList>
    </citation>
    <scope>NUCLEOTIDE SEQUENCE [LARGE SCALE GENOMIC DNA]</scope>
</reference>
<proteinExistence type="predicted"/>
<accession>A0A4C1VQI5</accession>
<dbReference type="EMBL" id="BGZK01000389">
    <property type="protein sequence ID" value="GBP40911.1"/>
    <property type="molecule type" value="Genomic_DNA"/>
</dbReference>
<evidence type="ECO:0000313" key="2">
    <source>
        <dbReference type="Proteomes" id="UP000299102"/>
    </source>
</evidence>
<sequence length="141" mass="15673">MKYFTQPDFVLVAFGKTPKPHGVFFDMLIMSETAAAWRYVVAPVGRERRCPSTSLPANDGAERTLPRPLRFKTLARIAGDIAYVTTRGRRGRAVGVCRPLVSAFVSIPAFDLVVERRARENTRTMSYNKNSLPISADSASH</sequence>
<organism evidence="1 2">
    <name type="scientific">Eumeta variegata</name>
    <name type="common">Bagworm moth</name>
    <name type="synonym">Eumeta japonica</name>
    <dbReference type="NCBI Taxonomy" id="151549"/>
    <lineage>
        <taxon>Eukaryota</taxon>
        <taxon>Metazoa</taxon>
        <taxon>Ecdysozoa</taxon>
        <taxon>Arthropoda</taxon>
        <taxon>Hexapoda</taxon>
        <taxon>Insecta</taxon>
        <taxon>Pterygota</taxon>
        <taxon>Neoptera</taxon>
        <taxon>Endopterygota</taxon>
        <taxon>Lepidoptera</taxon>
        <taxon>Glossata</taxon>
        <taxon>Ditrysia</taxon>
        <taxon>Tineoidea</taxon>
        <taxon>Psychidae</taxon>
        <taxon>Oiketicinae</taxon>
        <taxon>Eumeta</taxon>
    </lineage>
</organism>
<comment type="caution">
    <text evidence="1">The sequence shown here is derived from an EMBL/GenBank/DDBJ whole genome shotgun (WGS) entry which is preliminary data.</text>
</comment>
<gene>
    <name evidence="1" type="ORF">EVAR_88972_1</name>
</gene>
<dbReference type="AlphaFoldDB" id="A0A4C1VQI5"/>
<name>A0A4C1VQI5_EUMVA</name>
<dbReference type="Proteomes" id="UP000299102">
    <property type="component" value="Unassembled WGS sequence"/>
</dbReference>
<keyword evidence="2" id="KW-1185">Reference proteome</keyword>
<protein>
    <submittedName>
        <fullName evidence="1">Uncharacterized protein</fullName>
    </submittedName>
</protein>
<evidence type="ECO:0000313" key="1">
    <source>
        <dbReference type="EMBL" id="GBP40911.1"/>
    </source>
</evidence>